<sequence>MDPGFLLVAYYLIASGLQAVALVRAPGECPPCVCALDARESECVLESVFARSPEVIQDVCQVCSISRAELRSNSLCSSEGSRFWLLVLFILGCLVGSRPTVIVSCCLSVSRRTVRGLLVQPDAHRALADMTDQESEPRVSTPSVLRANGRGKWIVGTPEFDVQYAYLSEHRVIPLGRDEPIPRRYRAQTCAFDVPIEPDTLVHMRRAGRDLLEVFGLVGSAGAAHVGGRCRVSDPAHAAFSDELPEGV</sequence>
<feature type="signal peptide" evidence="1">
    <location>
        <begin position="1"/>
        <end position="19"/>
    </location>
</feature>
<feature type="non-terminal residue" evidence="2">
    <location>
        <position position="248"/>
    </location>
</feature>
<organism evidence="2 3">
    <name type="scientific">Prorocentrum cordatum</name>
    <dbReference type="NCBI Taxonomy" id="2364126"/>
    <lineage>
        <taxon>Eukaryota</taxon>
        <taxon>Sar</taxon>
        <taxon>Alveolata</taxon>
        <taxon>Dinophyceae</taxon>
        <taxon>Prorocentrales</taxon>
        <taxon>Prorocentraceae</taxon>
        <taxon>Prorocentrum</taxon>
    </lineage>
</organism>
<comment type="caution">
    <text evidence="2">The sequence shown here is derived from an EMBL/GenBank/DDBJ whole genome shotgun (WGS) entry which is preliminary data.</text>
</comment>
<gene>
    <name evidence="2" type="ORF">PCOR1329_LOCUS30452</name>
</gene>
<keyword evidence="1" id="KW-0732">Signal</keyword>
<keyword evidence="3" id="KW-1185">Reference proteome</keyword>
<feature type="chain" id="PRO_5045903703" evidence="1">
    <location>
        <begin position="20"/>
        <end position="248"/>
    </location>
</feature>
<evidence type="ECO:0000313" key="2">
    <source>
        <dbReference type="EMBL" id="CAK0832431.1"/>
    </source>
</evidence>
<dbReference type="Proteomes" id="UP001189429">
    <property type="component" value="Unassembled WGS sequence"/>
</dbReference>
<name>A0ABN9SKV2_9DINO</name>
<dbReference type="EMBL" id="CAUYUJ010011703">
    <property type="protein sequence ID" value="CAK0832431.1"/>
    <property type="molecule type" value="Genomic_DNA"/>
</dbReference>
<accession>A0ABN9SKV2</accession>
<evidence type="ECO:0000256" key="1">
    <source>
        <dbReference type="SAM" id="SignalP"/>
    </source>
</evidence>
<protein>
    <submittedName>
        <fullName evidence="2">Uncharacterized protein</fullName>
    </submittedName>
</protein>
<proteinExistence type="predicted"/>
<reference evidence="2" key="1">
    <citation type="submission" date="2023-10" db="EMBL/GenBank/DDBJ databases">
        <authorList>
            <person name="Chen Y."/>
            <person name="Shah S."/>
            <person name="Dougan E. K."/>
            <person name="Thang M."/>
            <person name="Chan C."/>
        </authorList>
    </citation>
    <scope>NUCLEOTIDE SEQUENCE [LARGE SCALE GENOMIC DNA]</scope>
</reference>
<evidence type="ECO:0000313" key="3">
    <source>
        <dbReference type="Proteomes" id="UP001189429"/>
    </source>
</evidence>